<dbReference type="EMBL" id="AAOG01000001">
    <property type="protein sequence ID" value="EAR13563.1"/>
    <property type="molecule type" value="Genomic_DNA"/>
</dbReference>
<gene>
    <name evidence="2" type="ORF">PI23P_03677</name>
</gene>
<reference evidence="2 3" key="1">
    <citation type="submission" date="2006-02" db="EMBL/GenBank/DDBJ databases">
        <authorList>
            <person name="Murray A."/>
            <person name="Staley J."/>
            <person name="Ferriera S."/>
            <person name="Johnson J."/>
            <person name="Kravitz S."/>
            <person name="Halpern A."/>
            <person name="Remington K."/>
            <person name="Beeson K."/>
            <person name="Tran B."/>
            <person name="Rogers Y.-H."/>
            <person name="Friedman R."/>
            <person name="Venter J.C."/>
        </authorList>
    </citation>
    <scope>NUCLEOTIDE SEQUENCE [LARGE SCALE GENOMIC DNA]</scope>
    <source>
        <strain evidence="2 3">23-P</strain>
    </source>
</reference>
<evidence type="ECO:0000256" key="1">
    <source>
        <dbReference type="SAM" id="Phobius"/>
    </source>
</evidence>
<dbReference type="Proteomes" id="UP000003053">
    <property type="component" value="Unassembled WGS sequence"/>
</dbReference>
<protein>
    <submittedName>
        <fullName evidence="2">Uncharacterized protein</fullName>
    </submittedName>
</protein>
<sequence>MEISKEQLLQIDKYMYACGIKFHDVRIEIVDHFANILEQKLVDNPGLNLEQEIIEIHKNFSDSGFSKLLKEKTKWVTKKFYKQTLKHFIAFFKLPKIIFSAATFYGLFLLMNEFGNKENFFNILQGVALLLSFRLLFNVNIRNTKKEQFLSINMTHSFFNVFYLLVMLFRFLDSQMLLNLLGGFYQIFHIGAYVLLFLFYWSGEYVYRQNKIEVQKQYPNILVS</sequence>
<evidence type="ECO:0000313" key="3">
    <source>
        <dbReference type="Proteomes" id="UP000003053"/>
    </source>
</evidence>
<name>A4BX72_9FLAO</name>
<keyword evidence="1" id="KW-1133">Transmembrane helix</keyword>
<comment type="caution">
    <text evidence="2">The sequence shown here is derived from an EMBL/GenBank/DDBJ whole genome shotgun (WGS) entry which is preliminary data.</text>
</comment>
<keyword evidence="3" id="KW-1185">Reference proteome</keyword>
<dbReference type="HOGENOM" id="CLU_1234105_0_0_10"/>
<keyword evidence="1" id="KW-0472">Membrane</keyword>
<feature type="transmembrane region" description="Helical" evidence="1">
    <location>
        <begin position="184"/>
        <end position="201"/>
    </location>
</feature>
<feature type="transmembrane region" description="Helical" evidence="1">
    <location>
        <begin position="149"/>
        <end position="172"/>
    </location>
</feature>
<dbReference type="RefSeq" id="WP_004569361.1">
    <property type="nucleotide sequence ID" value="NZ_CH724148.1"/>
</dbReference>
<accession>A4BX72</accession>
<keyword evidence="1" id="KW-0812">Transmembrane</keyword>
<dbReference type="AlphaFoldDB" id="A4BX72"/>
<evidence type="ECO:0000313" key="2">
    <source>
        <dbReference type="EMBL" id="EAR13563.1"/>
    </source>
</evidence>
<feature type="transmembrane region" description="Helical" evidence="1">
    <location>
        <begin position="88"/>
        <end position="108"/>
    </location>
</feature>
<dbReference type="STRING" id="313594.PI23P_03677"/>
<feature type="transmembrane region" description="Helical" evidence="1">
    <location>
        <begin position="120"/>
        <end position="137"/>
    </location>
</feature>
<dbReference type="eggNOG" id="ENOG503349U">
    <property type="taxonomic scope" value="Bacteria"/>
</dbReference>
<proteinExistence type="predicted"/>
<dbReference type="OrthoDB" id="1345503at2"/>
<organism evidence="2 3">
    <name type="scientific">Polaribacter irgensii 23-P</name>
    <dbReference type="NCBI Taxonomy" id="313594"/>
    <lineage>
        <taxon>Bacteria</taxon>
        <taxon>Pseudomonadati</taxon>
        <taxon>Bacteroidota</taxon>
        <taxon>Flavobacteriia</taxon>
        <taxon>Flavobacteriales</taxon>
        <taxon>Flavobacteriaceae</taxon>
    </lineage>
</organism>